<name>A0A177NV32_9GAMM</name>
<dbReference type="AlphaFoldDB" id="A0A177NV32"/>
<keyword evidence="4" id="KW-1185">Reference proteome</keyword>
<accession>A0A177NV32</accession>
<dbReference type="InterPro" id="IPR045398">
    <property type="entry name" value="DUF6515"/>
</dbReference>
<dbReference type="EMBL" id="LUUI01000002">
    <property type="protein sequence ID" value="OAI21815.1"/>
    <property type="molecule type" value="Genomic_DNA"/>
</dbReference>
<protein>
    <submittedName>
        <fullName evidence="3">Uncharacterized protein</fullName>
    </submittedName>
</protein>
<reference evidence="3 4" key="1">
    <citation type="submission" date="2016-03" db="EMBL/GenBank/DDBJ databases">
        <authorList>
            <person name="Ploux O."/>
        </authorList>
    </citation>
    <scope>NUCLEOTIDE SEQUENCE [LARGE SCALE GENOMIC DNA]</scope>
    <source>
        <strain evidence="3 4">R-45370</strain>
    </source>
</reference>
<feature type="compositionally biased region" description="Polar residues" evidence="1">
    <location>
        <begin position="37"/>
        <end position="50"/>
    </location>
</feature>
<dbReference type="OrthoDB" id="196716at2"/>
<organism evidence="3 4">
    <name type="scientific">Methylomonas lenta</name>
    <dbReference type="NCBI Taxonomy" id="980561"/>
    <lineage>
        <taxon>Bacteria</taxon>
        <taxon>Pseudomonadati</taxon>
        <taxon>Pseudomonadota</taxon>
        <taxon>Gammaproteobacteria</taxon>
        <taxon>Methylococcales</taxon>
        <taxon>Methylococcaceae</taxon>
        <taxon>Methylomonas</taxon>
    </lineage>
</organism>
<feature type="signal peptide" evidence="2">
    <location>
        <begin position="1"/>
        <end position="25"/>
    </location>
</feature>
<dbReference type="Proteomes" id="UP000078476">
    <property type="component" value="Unassembled WGS sequence"/>
</dbReference>
<sequence length="155" mass="17438">MKKQTIKFIFGLGLVILLSQHTAIAASHRDAGDAKHGQNSPTPDQANYRQPESRYTAPNPYYKPSHAVKPLPRGYSRVTANATEHVYFDGMFHRPARQGYVAVNAPIGAVINHLPRFNTVTYSRGQPYFVVGNTFYRRHNNGYVVVPNPGKSYRH</sequence>
<comment type="caution">
    <text evidence="3">The sequence shown here is derived from an EMBL/GenBank/DDBJ whole genome shotgun (WGS) entry which is preliminary data.</text>
</comment>
<evidence type="ECO:0000256" key="1">
    <source>
        <dbReference type="SAM" id="MobiDB-lite"/>
    </source>
</evidence>
<feature type="region of interest" description="Disordered" evidence="1">
    <location>
        <begin position="29"/>
        <end position="63"/>
    </location>
</feature>
<dbReference type="STRING" id="980561.A1359_18845"/>
<gene>
    <name evidence="3" type="ORF">A1359_18845</name>
</gene>
<evidence type="ECO:0000256" key="2">
    <source>
        <dbReference type="SAM" id="SignalP"/>
    </source>
</evidence>
<evidence type="ECO:0000313" key="3">
    <source>
        <dbReference type="EMBL" id="OAI21815.1"/>
    </source>
</evidence>
<feature type="chain" id="PRO_5008069564" evidence="2">
    <location>
        <begin position="26"/>
        <end position="155"/>
    </location>
</feature>
<keyword evidence="2" id="KW-0732">Signal</keyword>
<proteinExistence type="predicted"/>
<evidence type="ECO:0000313" key="4">
    <source>
        <dbReference type="Proteomes" id="UP000078476"/>
    </source>
</evidence>
<dbReference type="Pfam" id="PF20125">
    <property type="entry name" value="DUF6515"/>
    <property type="match status" value="1"/>
</dbReference>
<dbReference type="RefSeq" id="WP_066976150.1">
    <property type="nucleotide sequence ID" value="NZ_LUUI01000002.1"/>
</dbReference>